<dbReference type="Proteomes" id="UP001201980">
    <property type="component" value="Unassembled WGS sequence"/>
</dbReference>
<dbReference type="AlphaFoldDB" id="A0AAD5RX17"/>
<proteinExistence type="predicted"/>
<dbReference type="EMBL" id="JAKWBI020000018">
    <property type="protein sequence ID" value="KAJ2906151.1"/>
    <property type="molecule type" value="Genomic_DNA"/>
</dbReference>
<accession>A0AAD5RX17</accession>
<name>A0AAD5RX17_9PEZI</name>
<comment type="caution">
    <text evidence="1">The sequence shown here is derived from an EMBL/GenBank/DDBJ whole genome shotgun (WGS) entry which is preliminary data.</text>
</comment>
<evidence type="ECO:0000313" key="1">
    <source>
        <dbReference type="EMBL" id="KAJ2906151.1"/>
    </source>
</evidence>
<sequence length="530" mass="61396">MQPDAEATPQTLDEVPVDLIRHAHGVHNDPLLSPDPNDLDNTVTWVRLLLFNINGDLIEDGPISTNGMDECEKLRKDVVLADPDRFQNSIIAAAPFKRNLMSALLMFAPILEKRQEHDRYIVVDPALQERNNCNCNIGSSTDDLRAAFEEWTRIDDADQHLHEINEHTLREAWKGSEEYEDGSENRPPLKEIWASNGWVTAEAAEAHRLEEPGTSVLGHAILSLAMRRKLAPYSGLSEVKLLVVGDDITKEDWENKREMVYHCPPIRCFAPFPDLFARSLREARKNMATRWEIYVSDWKKHHPWFKGFDDSAVVVGIIHSGLTAALVSQWGAFRLPKNDKTSKEEHQKTSQEIVDEFEKLKVGDRWRVPRLTLRPEVYGFWTYSREDSCRSERIYGTLKWVSERDGWQVIENPKSRKERTEAHKDKNKRDVVWFAAEQNKTWDNFIFGCVMAPGYVFQNRFKEQVEKDREFFCRPENTISVEFGGWHSNPLRWKWFMGDKETDFTLGNCSAEQISRVELARTDVPNEDSR</sequence>
<reference evidence="1" key="1">
    <citation type="submission" date="2022-07" db="EMBL/GenBank/DDBJ databases">
        <title>Draft genome sequence of Zalerion maritima ATCC 34329, a (micro)plastics degrading marine fungus.</title>
        <authorList>
            <person name="Paco A."/>
            <person name="Goncalves M.F.M."/>
            <person name="Rocha-Santos T.A.P."/>
            <person name="Alves A."/>
        </authorList>
    </citation>
    <scope>NUCLEOTIDE SEQUENCE</scope>
    <source>
        <strain evidence="1">ATCC 34329</strain>
    </source>
</reference>
<gene>
    <name evidence="1" type="ORF">MKZ38_002866</name>
</gene>
<dbReference type="Gene3D" id="3.40.50.1240">
    <property type="entry name" value="Phosphoglycerate mutase-like"/>
    <property type="match status" value="1"/>
</dbReference>
<organism evidence="1 2">
    <name type="scientific">Zalerion maritima</name>
    <dbReference type="NCBI Taxonomy" id="339359"/>
    <lineage>
        <taxon>Eukaryota</taxon>
        <taxon>Fungi</taxon>
        <taxon>Dikarya</taxon>
        <taxon>Ascomycota</taxon>
        <taxon>Pezizomycotina</taxon>
        <taxon>Sordariomycetes</taxon>
        <taxon>Lulworthiomycetidae</taxon>
        <taxon>Lulworthiales</taxon>
        <taxon>Lulworthiaceae</taxon>
        <taxon>Zalerion</taxon>
    </lineage>
</organism>
<protein>
    <submittedName>
        <fullName evidence="1">Uncharacterized protein</fullName>
    </submittedName>
</protein>
<dbReference type="InterPro" id="IPR029033">
    <property type="entry name" value="His_PPase_superfam"/>
</dbReference>
<evidence type="ECO:0000313" key="2">
    <source>
        <dbReference type="Proteomes" id="UP001201980"/>
    </source>
</evidence>
<keyword evidence="2" id="KW-1185">Reference proteome</keyword>